<organism evidence="1 2">
    <name type="scientific">Sphaerodactylus townsendi</name>
    <dbReference type="NCBI Taxonomy" id="933632"/>
    <lineage>
        <taxon>Eukaryota</taxon>
        <taxon>Metazoa</taxon>
        <taxon>Chordata</taxon>
        <taxon>Craniata</taxon>
        <taxon>Vertebrata</taxon>
        <taxon>Euteleostomi</taxon>
        <taxon>Lepidosauria</taxon>
        <taxon>Squamata</taxon>
        <taxon>Bifurcata</taxon>
        <taxon>Gekkota</taxon>
        <taxon>Sphaerodactylidae</taxon>
        <taxon>Sphaerodactylus</taxon>
    </lineage>
</organism>
<reference evidence="1" key="1">
    <citation type="submission" date="2021-08" db="EMBL/GenBank/DDBJ databases">
        <title>The first chromosome-level gecko genome reveals the dynamic sex chromosomes of Neotropical dwarf geckos (Sphaerodactylidae: Sphaerodactylus).</title>
        <authorList>
            <person name="Pinto B.J."/>
            <person name="Keating S.E."/>
            <person name="Gamble T."/>
        </authorList>
    </citation>
    <scope>NUCLEOTIDE SEQUENCE</scope>
    <source>
        <strain evidence="1">TG3544</strain>
    </source>
</reference>
<sequence length="115" mass="12447">MLLKLLQEKVPIQTSLVCDAVPQLLQAEEPHPEKSRGPSTATRTCMCRSSTQCKARCSGCSNNVSSQSFWCAVPVGNRMLDKTEFCPHSTERFSIPGLKPLSSSSSSSTGSSFFS</sequence>
<dbReference type="Proteomes" id="UP000827872">
    <property type="component" value="Linkage Group LG11"/>
</dbReference>
<proteinExistence type="predicted"/>
<name>A0ACB8FX72_9SAUR</name>
<evidence type="ECO:0000313" key="1">
    <source>
        <dbReference type="EMBL" id="KAH8011438.1"/>
    </source>
</evidence>
<accession>A0ACB8FX72</accession>
<gene>
    <name evidence="1" type="ORF">K3G42_022636</name>
</gene>
<dbReference type="EMBL" id="CM037624">
    <property type="protein sequence ID" value="KAH8011438.1"/>
    <property type="molecule type" value="Genomic_DNA"/>
</dbReference>
<keyword evidence="2" id="KW-1185">Reference proteome</keyword>
<comment type="caution">
    <text evidence="1">The sequence shown here is derived from an EMBL/GenBank/DDBJ whole genome shotgun (WGS) entry which is preliminary data.</text>
</comment>
<protein>
    <submittedName>
        <fullName evidence="1">Uncharacterized protein</fullName>
    </submittedName>
</protein>
<evidence type="ECO:0000313" key="2">
    <source>
        <dbReference type="Proteomes" id="UP000827872"/>
    </source>
</evidence>